<evidence type="ECO:0000313" key="1">
    <source>
        <dbReference type="EMBL" id="CAJ0602603.1"/>
    </source>
</evidence>
<name>A0AA36H2W0_CYLNA</name>
<accession>A0AA36H2W0</accession>
<dbReference type="AlphaFoldDB" id="A0AA36H2W0"/>
<evidence type="ECO:0000313" key="2">
    <source>
        <dbReference type="Proteomes" id="UP001176961"/>
    </source>
</evidence>
<proteinExistence type="predicted"/>
<comment type="caution">
    <text evidence="1">The sequence shown here is derived from an EMBL/GenBank/DDBJ whole genome shotgun (WGS) entry which is preliminary data.</text>
</comment>
<keyword evidence="2" id="KW-1185">Reference proteome</keyword>
<organism evidence="1 2">
    <name type="scientific">Cylicocyclus nassatus</name>
    <name type="common">Nematode worm</name>
    <dbReference type="NCBI Taxonomy" id="53992"/>
    <lineage>
        <taxon>Eukaryota</taxon>
        <taxon>Metazoa</taxon>
        <taxon>Ecdysozoa</taxon>
        <taxon>Nematoda</taxon>
        <taxon>Chromadorea</taxon>
        <taxon>Rhabditida</taxon>
        <taxon>Rhabditina</taxon>
        <taxon>Rhabditomorpha</taxon>
        <taxon>Strongyloidea</taxon>
        <taxon>Strongylidae</taxon>
        <taxon>Cylicocyclus</taxon>
    </lineage>
</organism>
<reference evidence="1" key="1">
    <citation type="submission" date="2023-07" db="EMBL/GenBank/DDBJ databases">
        <authorList>
            <consortium name="CYATHOMIX"/>
        </authorList>
    </citation>
    <scope>NUCLEOTIDE SEQUENCE</scope>
    <source>
        <strain evidence="1">N/A</strain>
    </source>
</reference>
<dbReference type="EMBL" id="CATQJL010000305">
    <property type="protein sequence ID" value="CAJ0602603.1"/>
    <property type="molecule type" value="Genomic_DNA"/>
</dbReference>
<dbReference type="Proteomes" id="UP001176961">
    <property type="component" value="Unassembled WGS sequence"/>
</dbReference>
<protein>
    <submittedName>
        <fullName evidence="1">Uncharacterized protein</fullName>
    </submittedName>
</protein>
<sequence length="173" mass="19416">MISSCTDCISFNLDKHDDDALLRHILVVVSCMEDCLHADPPLMKMLQNCLVKMTSIIEKTRESASRNLLAIATGDLFKYSAALLRIQEDTDFEPLCSSTITICCLSKFAISKKRSKTILMESQVIPVITYSNVAKSMSCGMVVLLYHPALLCLKHQIQFERTKNFTVTIEYGV</sequence>
<gene>
    <name evidence="1" type="ORF">CYNAS_LOCUS14586</name>
</gene>